<dbReference type="STRING" id="662479.C440_06677"/>
<dbReference type="Proteomes" id="UP000011550">
    <property type="component" value="Unassembled WGS sequence"/>
</dbReference>
<reference evidence="2 3" key="1">
    <citation type="journal article" date="2014" name="PLoS Genet.">
        <title>Phylogenetically driven sequencing of extremely halophilic archaea reveals strategies for static and dynamic osmo-response.</title>
        <authorList>
            <person name="Becker E.A."/>
            <person name="Seitzer P.M."/>
            <person name="Tritt A."/>
            <person name="Larsen D."/>
            <person name="Krusor M."/>
            <person name="Yao A.I."/>
            <person name="Wu D."/>
            <person name="Madern D."/>
            <person name="Eisen J.A."/>
            <person name="Darling A.E."/>
            <person name="Facciotti M.T."/>
        </authorList>
    </citation>
    <scope>NUCLEOTIDE SEQUENCE [LARGE SCALE GENOMIC DNA]</scope>
    <source>
        <strain evidence="2 3">ATCC BAA-1512</strain>
    </source>
</reference>
<dbReference type="PATRIC" id="fig|662479.7.peg.1348"/>
<dbReference type="AlphaFoldDB" id="M0IKH0"/>
<feature type="transmembrane region" description="Helical" evidence="1">
    <location>
        <begin position="48"/>
        <end position="68"/>
    </location>
</feature>
<feature type="transmembrane region" description="Helical" evidence="1">
    <location>
        <begin position="128"/>
        <end position="153"/>
    </location>
</feature>
<evidence type="ECO:0000256" key="1">
    <source>
        <dbReference type="SAM" id="Phobius"/>
    </source>
</evidence>
<accession>M0IKH0</accession>
<sequence>MQWSPLARRECRTVLTSKGAWILTALIVLWGFRPTYTGWNAIGQNITIGYIQLGVNLLLPIGALLLTYQSLIGERTTGSIKFLIALPLKRTQILLGKSVGRFAGIGAIVGVAVLLISIIGVVEHGTFAVLPFVGVVLATALLLAALVSLGVLLSTAVDSTVSAAASVLGYIFVTLFWSTVVSKVYTAITGVPVDPYDAPASGPLFFALRLTPDGAYNVLTNWLLGVGNSAEQFHTVYTKLAPGQFINAFVVEAAFESGTAPWYLHPALSIVILLTWIAVPMALSRRVFNNGDVL</sequence>
<organism evidence="2 3">
    <name type="scientific">Haloferax mucosum ATCC BAA-1512</name>
    <dbReference type="NCBI Taxonomy" id="662479"/>
    <lineage>
        <taxon>Archaea</taxon>
        <taxon>Methanobacteriati</taxon>
        <taxon>Methanobacteriota</taxon>
        <taxon>Stenosarchaea group</taxon>
        <taxon>Halobacteria</taxon>
        <taxon>Halobacteriales</taxon>
        <taxon>Haloferacaceae</taxon>
        <taxon>Haloferax</taxon>
    </lineage>
</organism>
<evidence type="ECO:0000313" key="2">
    <source>
        <dbReference type="EMBL" id="ELZ95954.1"/>
    </source>
</evidence>
<feature type="transmembrane region" description="Helical" evidence="1">
    <location>
        <begin position="160"/>
        <end position="180"/>
    </location>
</feature>
<dbReference type="PANTHER" id="PTHR43471">
    <property type="entry name" value="ABC TRANSPORTER PERMEASE"/>
    <property type="match status" value="1"/>
</dbReference>
<gene>
    <name evidence="2" type="ORF">C440_06677</name>
</gene>
<protein>
    <submittedName>
        <fullName evidence="2">Nitrite/nitrate reduction protein</fullName>
    </submittedName>
</protein>
<dbReference type="GO" id="GO:0005886">
    <property type="term" value="C:plasma membrane"/>
    <property type="evidence" value="ECO:0007669"/>
    <property type="project" value="UniProtKB-SubCell"/>
</dbReference>
<feature type="transmembrane region" description="Helical" evidence="1">
    <location>
        <begin position="99"/>
        <end position="122"/>
    </location>
</feature>
<feature type="transmembrane region" description="Helical" evidence="1">
    <location>
        <begin position="20"/>
        <end position="36"/>
    </location>
</feature>
<dbReference type="Pfam" id="PF12679">
    <property type="entry name" value="ABC2_membrane_2"/>
    <property type="match status" value="1"/>
</dbReference>
<keyword evidence="3" id="KW-1185">Reference proteome</keyword>
<dbReference type="OrthoDB" id="86287at2157"/>
<dbReference type="EMBL" id="AOLN01000010">
    <property type="protein sequence ID" value="ELZ95954.1"/>
    <property type="molecule type" value="Genomic_DNA"/>
</dbReference>
<comment type="caution">
    <text evidence="2">The sequence shown here is derived from an EMBL/GenBank/DDBJ whole genome shotgun (WGS) entry which is preliminary data.</text>
</comment>
<keyword evidence="1" id="KW-1133">Transmembrane helix</keyword>
<dbReference type="PANTHER" id="PTHR43471:SF1">
    <property type="entry name" value="ABC TRANSPORTER PERMEASE PROTEIN NOSY-RELATED"/>
    <property type="match status" value="1"/>
</dbReference>
<dbReference type="RefSeq" id="WP_008319496.1">
    <property type="nucleotide sequence ID" value="NZ_AOLN01000010.1"/>
</dbReference>
<name>M0IKH0_9EURY</name>
<dbReference type="GO" id="GO:0140359">
    <property type="term" value="F:ABC-type transporter activity"/>
    <property type="evidence" value="ECO:0007669"/>
    <property type="project" value="InterPro"/>
</dbReference>
<proteinExistence type="predicted"/>
<feature type="transmembrane region" description="Helical" evidence="1">
    <location>
        <begin position="262"/>
        <end position="283"/>
    </location>
</feature>
<keyword evidence="1" id="KW-0472">Membrane</keyword>
<keyword evidence="1" id="KW-0812">Transmembrane</keyword>
<evidence type="ECO:0000313" key="3">
    <source>
        <dbReference type="Proteomes" id="UP000011550"/>
    </source>
</evidence>